<dbReference type="InterPro" id="IPR036821">
    <property type="entry name" value="Peptide_deformylase_sf"/>
</dbReference>
<dbReference type="EMBL" id="FMJD01000013">
    <property type="protein sequence ID" value="SCM79604.1"/>
    <property type="molecule type" value="Genomic_DNA"/>
</dbReference>
<gene>
    <name evidence="2" type="primary">def</name>
    <name evidence="3" type="ORF">KL86PLE_90546</name>
</gene>
<dbReference type="NCBIfam" id="NF001159">
    <property type="entry name" value="PRK00150.1-3"/>
    <property type="match status" value="1"/>
</dbReference>
<dbReference type="AlphaFoldDB" id="A0A212LPV0"/>
<comment type="cofactor">
    <cofactor evidence="2">
        <name>Fe(2+)</name>
        <dbReference type="ChEBI" id="CHEBI:29033"/>
    </cofactor>
    <text evidence="2">Binds 1 Fe(2+) ion.</text>
</comment>
<keyword evidence="2" id="KW-0479">Metal-binding</keyword>
<dbReference type="CDD" id="cd00487">
    <property type="entry name" value="Pep_deformylase"/>
    <property type="match status" value="1"/>
</dbReference>
<dbReference type="HAMAP" id="MF_00163">
    <property type="entry name" value="Pep_deformylase"/>
    <property type="match status" value="1"/>
</dbReference>
<keyword evidence="2" id="KW-0648">Protein biosynthesis</keyword>
<dbReference type="EC" id="3.5.1.88" evidence="2"/>
<accession>A0A212LPV0</accession>
<dbReference type="PANTHER" id="PTHR10458">
    <property type="entry name" value="PEPTIDE DEFORMYLASE"/>
    <property type="match status" value="1"/>
</dbReference>
<evidence type="ECO:0000256" key="1">
    <source>
        <dbReference type="ARBA" id="ARBA00010759"/>
    </source>
</evidence>
<reference evidence="3" key="1">
    <citation type="submission" date="2016-08" db="EMBL/GenBank/DDBJ databases">
        <authorList>
            <person name="Seilhamer J.J."/>
        </authorList>
    </citation>
    <scope>NUCLEOTIDE SEQUENCE</scope>
    <source>
        <strain evidence="3">86</strain>
    </source>
</reference>
<dbReference type="RefSeq" id="WP_288198666.1">
    <property type="nucleotide sequence ID" value="NZ_LT608334.1"/>
</dbReference>
<evidence type="ECO:0000313" key="3">
    <source>
        <dbReference type="EMBL" id="SCM79604.1"/>
    </source>
</evidence>
<feature type="active site" evidence="2">
    <location>
        <position position="156"/>
    </location>
</feature>
<dbReference type="SUPFAM" id="SSF56420">
    <property type="entry name" value="Peptide deformylase"/>
    <property type="match status" value="1"/>
</dbReference>
<comment type="similarity">
    <text evidence="1 2">Belongs to the polypeptide deformylase family.</text>
</comment>
<evidence type="ECO:0000256" key="2">
    <source>
        <dbReference type="HAMAP-Rule" id="MF_00163"/>
    </source>
</evidence>
<keyword evidence="2 3" id="KW-0378">Hydrolase</keyword>
<dbReference type="InterPro" id="IPR023635">
    <property type="entry name" value="Peptide_deformylase"/>
</dbReference>
<comment type="function">
    <text evidence="2">Removes the formyl group from the N-terminal Met of newly synthesized proteins. Requires at least a dipeptide for an efficient rate of reaction. N-terminal L-methionine is a prerequisite for activity but the enzyme has broad specificity at other positions.</text>
</comment>
<name>A0A212LPV0_9HYPH</name>
<dbReference type="PRINTS" id="PR01576">
    <property type="entry name" value="PDEFORMYLASE"/>
</dbReference>
<proteinExistence type="inferred from homology"/>
<dbReference type="Pfam" id="PF01327">
    <property type="entry name" value="Pep_deformylase"/>
    <property type="match status" value="1"/>
</dbReference>
<dbReference type="GO" id="GO:0042586">
    <property type="term" value="F:peptide deformylase activity"/>
    <property type="evidence" value="ECO:0007669"/>
    <property type="project" value="UniProtKB-UniRule"/>
</dbReference>
<dbReference type="PANTHER" id="PTHR10458:SF22">
    <property type="entry name" value="PEPTIDE DEFORMYLASE"/>
    <property type="match status" value="1"/>
</dbReference>
<feature type="binding site" evidence="2">
    <location>
        <position position="112"/>
    </location>
    <ligand>
        <name>Fe cation</name>
        <dbReference type="ChEBI" id="CHEBI:24875"/>
    </ligand>
</feature>
<feature type="binding site" evidence="2">
    <location>
        <position position="155"/>
    </location>
    <ligand>
        <name>Fe cation</name>
        <dbReference type="ChEBI" id="CHEBI:24875"/>
    </ligand>
</feature>
<keyword evidence="2" id="KW-0408">Iron</keyword>
<dbReference type="NCBIfam" id="TIGR00079">
    <property type="entry name" value="pept_deformyl"/>
    <property type="match status" value="1"/>
</dbReference>
<dbReference type="GO" id="GO:0006412">
    <property type="term" value="P:translation"/>
    <property type="evidence" value="ECO:0007669"/>
    <property type="project" value="UniProtKB-UniRule"/>
</dbReference>
<dbReference type="GO" id="GO:0046872">
    <property type="term" value="F:metal ion binding"/>
    <property type="evidence" value="ECO:0007669"/>
    <property type="project" value="UniProtKB-KW"/>
</dbReference>
<feature type="binding site" evidence="2">
    <location>
        <position position="159"/>
    </location>
    <ligand>
        <name>Fe cation</name>
        <dbReference type="ChEBI" id="CHEBI:24875"/>
    </ligand>
</feature>
<protein>
    <recommendedName>
        <fullName evidence="2">Peptide deformylase</fullName>
        <shortName evidence="2">PDF</shortName>
        <ecNumber evidence="2">3.5.1.88</ecNumber>
    </recommendedName>
    <alternativeName>
        <fullName evidence="2">Polypeptide deformylase</fullName>
    </alternativeName>
</protein>
<dbReference type="Gene3D" id="3.90.45.10">
    <property type="entry name" value="Peptide deformylase"/>
    <property type="match status" value="1"/>
</dbReference>
<sequence length="201" mass="21952">MTQADEDHADGAGRASIVTGSRVTLQIEDSVLRMVAKPVPEEMFGSDVLRRLVEEMWMCMIEAGGVGIAAPQVGISWRLFIASARDHLPSTVFVNPEVEFFGAADVAGEEGCLSIPGWRSGKVPRHEKVRVRYRDMDGAARTASYEGIAARIVQHEFDHLNGRLFIDLDDSPDADDPPRRRSRMAIAEMEARIGGGASSEA</sequence>
<comment type="catalytic activity">
    <reaction evidence="2">
        <text>N-terminal N-formyl-L-methionyl-[peptide] + H2O = N-terminal L-methionyl-[peptide] + formate</text>
        <dbReference type="Rhea" id="RHEA:24420"/>
        <dbReference type="Rhea" id="RHEA-COMP:10639"/>
        <dbReference type="Rhea" id="RHEA-COMP:10640"/>
        <dbReference type="ChEBI" id="CHEBI:15377"/>
        <dbReference type="ChEBI" id="CHEBI:15740"/>
        <dbReference type="ChEBI" id="CHEBI:49298"/>
        <dbReference type="ChEBI" id="CHEBI:64731"/>
        <dbReference type="EC" id="3.5.1.88"/>
    </reaction>
</comment>
<organism evidence="3">
    <name type="scientific">uncultured Pleomorphomonas sp</name>
    <dbReference type="NCBI Taxonomy" id="442121"/>
    <lineage>
        <taxon>Bacteria</taxon>
        <taxon>Pseudomonadati</taxon>
        <taxon>Pseudomonadota</taxon>
        <taxon>Alphaproteobacteria</taxon>
        <taxon>Hyphomicrobiales</taxon>
        <taxon>Pleomorphomonadaceae</taxon>
        <taxon>Pleomorphomonas</taxon>
        <taxon>environmental samples</taxon>
    </lineage>
</organism>